<evidence type="ECO:0000313" key="1">
    <source>
        <dbReference type="EMBL" id="MCD8472497.1"/>
    </source>
</evidence>
<organism evidence="1 2">
    <name type="scientific">Xylella taiwanensis</name>
    <dbReference type="NCBI Taxonomy" id="1444770"/>
    <lineage>
        <taxon>Bacteria</taxon>
        <taxon>Pseudomonadati</taxon>
        <taxon>Pseudomonadota</taxon>
        <taxon>Gammaproteobacteria</taxon>
        <taxon>Lysobacterales</taxon>
        <taxon>Lysobacteraceae</taxon>
        <taxon>Xylella</taxon>
    </lineage>
</organism>
<comment type="caution">
    <text evidence="1">The sequence shown here is derived from an EMBL/GenBank/DDBJ whole genome shotgun (WGS) entry which is preliminary data.</text>
</comment>
<reference evidence="1" key="1">
    <citation type="submission" date="2021-11" db="EMBL/GenBank/DDBJ databases">
        <title>Genome sequence of Xylella taiwanensis PLS432.</title>
        <authorList>
            <person name="Weng L.-W."/>
            <person name="Su C.-C."/>
            <person name="Tsai C.-W."/>
            <person name="Kuo C.-H."/>
        </authorList>
    </citation>
    <scope>NUCLEOTIDE SEQUENCE</scope>
    <source>
        <strain evidence="1">PLS432</strain>
    </source>
</reference>
<protein>
    <submittedName>
        <fullName evidence="1">Uncharacterized protein</fullName>
    </submittedName>
</protein>
<keyword evidence="2" id="KW-1185">Reference proteome</keyword>
<gene>
    <name evidence="1" type="ORF">LPH55_03150</name>
</gene>
<name>A0ABS8TR91_9GAMM</name>
<accession>A0ABS8TR91</accession>
<proteinExistence type="predicted"/>
<dbReference type="Proteomes" id="UP001430701">
    <property type="component" value="Unassembled WGS sequence"/>
</dbReference>
<evidence type="ECO:0000313" key="2">
    <source>
        <dbReference type="Proteomes" id="UP001430701"/>
    </source>
</evidence>
<dbReference type="EMBL" id="JAJPPU010000001">
    <property type="protein sequence ID" value="MCD8472497.1"/>
    <property type="molecule type" value="Genomic_DNA"/>
</dbReference>
<dbReference type="GeneID" id="68901518"/>
<dbReference type="RefSeq" id="WP_160165136.1">
    <property type="nucleotide sequence ID" value="NZ_CP053627.1"/>
</dbReference>
<sequence>MTSAIFEDENNIGKTFASLGDPAISTGKMKKRNRCLRRPWSLGPEQTSSTWNQAVRRLRHCTEID</sequence>